<feature type="signal peptide" evidence="1">
    <location>
        <begin position="1"/>
        <end position="22"/>
    </location>
</feature>
<dbReference type="EnsemblPlants" id="Solyc09g075880.3.1">
    <property type="protein sequence ID" value="Solyc09g075880.3.1"/>
    <property type="gene ID" value="Solyc09g075880.3"/>
</dbReference>
<dbReference type="AlphaFoldDB" id="A0A3Q7I678"/>
<evidence type="ECO:0000256" key="1">
    <source>
        <dbReference type="SAM" id="SignalP"/>
    </source>
</evidence>
<keyword evidence="1" id="KW-0732">Signal</keyword>
<proteinExistence type="predicted"/>
<evidence type="ECO:0000313" key="2">
    <source>
        <dbReference type="EnsemblPlants" id="Solyc09g075880.3.1"/>
    </source>
</evidence>
<dbReference type="InParanoid" id="A0A3Q7I678"/>
<evidence type="ECO:0000313" key="3">
    <source>
        <dbReference type="Proteomes" id="UP000004994"/>
    </source>
</evidence>
<dbReference type="OMA" id="CKLHISS"/>
<name>A0A3Q7I678_SOLLC</name>
<dbReference type="PaxDb" id="4081-Solyc09g075880.2.1"/>
<accession>A0A3Q7I678</accession>
<sequence>MSFTKVLLTIFLIVIVSTNVEAIGEEKISCRAKCVLACLLSKTPHCLSDCLKQCKLHISSEEFNDARNLKKI</sequence>
<organism evidence="2">
    <name type="scientific">Solanum lycopersicum</name>
    <name type="common">Tomato</name>
    <name type="synonym">Lycopersicon esculentum</name>
    <dbReference type="NCBI Taxonomy" id="4081"/>
    <lineage>
        <taxon>Eukaryota</taxon>
        <taxon>Viridiplantae</taxon>
        <taxon>Streptophyta</taxon>
        <taxon>Embryophyta</taxon>
        <taxon>Tracheophyta</taxon>
        <taxon>Spermatophyta</taxon>
        <taxon>Magnoliopsida</taxon>
        <taxon>eudicotyledons</taxon>
        <taxon>Gunneridae</taxon>
        <taxon>Pentapetalae</taxon>
        <taxon>asterids</taxon>
        <taxon>lamiids</taxon>
        <taxon>Solanales</taxon>
        <taxon>Solanaceae</taxon>
        <taxon>Solanoideae</taxon>
        <taxon>Solaneae</taxon>
        <taxon>Solanum</taxon>
        <taxon>Solanum subgen. Lycopersicon</taxon>
    </lineage>
</organism>
<reference evidence="2" key="1">
    <citation type="journal article" date="2012" name="Nature">
        <title>The tomato genome sequence provides insights into fleshy fruit evolution.</title>
        <authorList>
            <consortium name="Tomato Genome Consortium"/>
        </authorList>
    </citation>
    <scope>NUCLEOTIDE SEQUENCE [LARGE SCALE GENOMIC DNA]</scope>
    <source>
        <strain evidence="2">cv. Heinz 1706</strain>
    </source>
</reference>
<feature type="chain" id="PRO_5018525340" description="Plant thionin family protein" evidence="1">
    <location>
        <begin position="23"/>
        <end position="72"/>
    </location>
</feature>
<reference evidence="2" key="2">
    <citation type="submission" date="2019-01" db="UniProtKB">
        <authorList>
            <consortium name="EnsemblPlants"/>
        </authorList>
    </citation>
    <scope>IDENTIFICATION</scope>
    <source>
        <strain evidence="2">cv. Heinz 1706</strain>
    </source>
</reference>
<keyword evidence="3" id="KW-1185">Reference proteome</keyword>
<dbReference type="Proteomes" id="UP000004994">
    <property type="component" value="Chromosome 9"/>
</dbReference>
<dbReference type="Gramene" id="Solyc09g075880.3.1">
    <property type="protein sequence ID" value="Solyc09g075880.3.1"/>
    <property type="gene ID" value="Solyc09g075880.3"/>
</dbReference>
<evidence type="ECO:0008006" key="4">
    <source>
        <dbReference type="Google" id="ProtNLM"/>
    </source>
</evidence>
<protein>
    <recommendedName>
        <fullName evidence="4">Plant thionin family protein</fullName>
    </recommendedName>
</protein>